<dbReference type="Proteomes" id="UP000320333">
    <property type="component" value="Unassembled WGS sequence"/>
</dbReference>
<feature type="region of interest" description="Disordered" evidence="1">
    <location>
        <begin position="389"/>
        <end position="489"/>
    </location>
</feature>
<dbReference type="PANTHER" id="PTHR33667:SF7">
    <property type="entry name" value="RIKEN CDNA 1810020O05 GENE"/>
    <property type="match status" value="1"/>
</dbReference>
<feature type="compositionally biased region" description="Basic and acidic residues" evidence="1">
    <location>
        <begin position="267"/>
        <end position="278"/>
    </location>
</feature>
<dbReference type="OrthoDB" id="188352at2759"/>
<feature type="compositionally biased region" description="Low complexity" evidence="1">
    <location>
        <begin position="389"/>
        <end position="401"/>
    </location>
</feature>
<evidence type="ECO:0000313" key="3">
    <source>
        <dbReference type="Proteomes" id="UP000320333"/>
    </source>
</evidence>
<feature type="region of interest" description="Disordered" evidence="1">
    <location>
        <begin position="1"/>
        <end position="34"/>
    </location>
</feature>
<feature type="compositionally biased region" description="Basic and acidic residues" evidence="1">
    <location>
        <begin position="308"/>
        <end position="319"/>
    </location>
</feature>
<feature type="compositionally biased region" description="Polar residues" evidence="1">
    <location>
        <begin position="903"/>
        <end position="916"/>
    </location>
</feature>
<feature type="region of interest" description="Disordered" evidence="1">
    <location>
        <begin position="887"/>
        <end position="919"/>
    </location>
</feature>
<protein>
    <submittedName>
        <fullName evidence="2">Uncharacterized protein</fullName>
    </submittedName>
</protein>
<proteinExistence type="predicted"/>
<feature type="compositionally biased region" description="Basic and acidic residues" evidence="1">
    <location>
        <begin position="565"/>
        <end position="577"/>
    </location>
</feature>
<organism evidence="2 3">
    <name type="scientific">Chytriomyces confervae</name>
    <dbReference type="NCBI Taxonomy" id="246404"/>
    <lineage>
        <taxon>Eukaryota</taxon>
        <taxon>Fungi</taxon>
        <taxon>Fungi incertae sedis</taxon>
        <taxon>Chytridiomycota</taxon>
        <taxon>Chytridiomycota incertae sedis</taxon>
        <taxon>Chytridiomycetes</taxon>
        <taxon>Chytridiales</taxon>
        <taxon>Chytriomycetaceae</taxon>
        <taxon>Chytriomyces</taxon>
    </lineage>
</organism>
<feature type="region of interest" description="Disordered" evidence="1">
    <location>
        <begin position="335"/>
        <end position="361"/>
    </location>
</feature>
<dbReference type="EMBL" id="QEAP01000110">
    <property type="protein sequence ID" value="TPX74755.1"/>
    <property type="molecule type" value="Genomic_DNA"/>
</dbReference>
<dbReference type="PANTHER" id="PTHR33667">
    <property type="entry name" value="SI:DKEY-57N24.6"/>
    <property type="match status" value="1"/>
</dbReference>
<feature type="region of interest" description="Disordered" evidence="1">
    <location>
        <begin position="255"/>
        <end position="279"/>
    </location>
</feature>
<feature type="compositionally biased region" description="Polar residues" evidence="1">
    <location>
        <begin position="431"/>
        <end position="447"/>
    </location>
</feature>
<feature type="compositionally biased region" description="Polar residues" evidence="1">
    <location>
        <begin position="455"/>
        <end position="475"/>
    </location>
</feature>
<name>A0A507FGM8_9FUNG</name>
<gene>
    <name evidence="2" type="ORF">CcCBS67573_g03974</name>
</gene>
<sequence length="1199" mass="130180">MHAQKRVYTVTNAEPASSIESLHPPPPGISAKTKPTAAAAAVVPQPKDAQHSHSVKFTLSVTYALERKEKEVLAPLPRSIVKKTGGAAGGAKGERMSMITPTTISSKRGQLVAANASGVAQTSNDEKRTFYLQYSLGSHVVDAKSSNFSQTESIVYMNPLSPTQPLHPRLPPPPPTEWTATHEVEVNAESISQHLGARPVLIKVFELMRVEVEKKSGLTREMLELMATKSLKSASLADAGLEGMRMRKMRDSLKYGDAAGDSNGVAETEKEQRLRDSSTVRSNNLEAGGVEFVHFLSRQRASTNGPHEYPHPHHYDHPEKHMRRGSTNSIYAATSATSHKDTNPNGRGPTTTIRKTRSSQSLAAIKSLRPKTPPSPHHHQHPLATLRSTAMSASEAAASVAGRTTPLLPPPPPPDLSAMRFIRRPPAVHSASPTATTTNVSPESRVNTPPWLPPTNATTTHASDGDVSSTVTGVSGNARRVKSDTSKSATSLSQELAAAAAAATTDGMSFTAAGKFPLLGGGAHGFGSKSLTHLTKALLDPDTLSQISGNTAGGKTKKASQMGKEYNKKGKDDEKNDKKKKKFVFEVRKVLVGRLFLDLTSLLCGETVTEAVLENPIPGFTQLSGKLSLNTPLLTQQLINHLKPISISLLCAQNIPNTPTPFHKLDESCLPLRIARFAFFNEAPTRWHESLLPGHHGSFALFGTRHVIFAGLLEGKELREWVDRKGGELVVRVYDRIPKQRNDVAAAVVGLTTAGGGGEDDEGESLFSCINETQMGPYGEAKFDLSEFLRASEKGHRCSRVRAPILPGRRSDMKGGPAAGLWVESGATFVAEFEAWCQIVENAEDTGRCRTLDDDGVFGRLIVFCSASDSEVRESIEQAIDEANSLSLTPVEASETSEAIEPSEQNDSNEPSTDSQHFQEETASLVAKVARTQDDYISGFCLDMQSSHVFILEGLCAGAIANLKDKLKLIQSSSRSGQTCFQFDPDCRFQERIWDRVVGGGSDEGGRIVRGKLDKTLEELVSTPRIYLKGAVPERAFRSLLWLSKLQSLHFLVENTTARPPNYPSRRSICSLLSTFGCVLPNNNSNSNSNNVSSVSLIDSTPSQKCGTEKLGSLPKLPKVFKMSKSRGWRQPRPASPVRTMPRARAPYTADGETCVFNYSMQAQGSCVGQMERIKMDMKKGYNYLYSDRYSLDLARVDT</sequence>
<comment type="caution">
    <text evidence="2">The sequence shown here is derived from an EMBL/GenBank/DDBJ whole genome shotgun (WGS) entry which is preliminary data.</text>
</comment>
<accession>A0A507FGM8</accession>
<dbReference type="AlphaFoldDB" id="A0A507FGM8"/>
<feature type="region of interest" description="Disordered" evidence="1">
    <location>
        <begin position="302"/>
        <end position="322"/>
    </location>
</feature>
<feature type="region of interest" description="Disordered" evidence="1">
    <location>
        <begin position="545"/>
        <end position="577"/>
    </location>
</feature>
<dbReference type="STRING" id="246404.A0A507FGM8"/>
<evidence type="ECO:0000313" key="2">
    <source>
        <dbReference type="EMBL" id="TPX74755.1"/>
    </source>
</evidence>
<reference evidence="2 3" key="1">
    <citation type="journal article" date="2019" name="Sci. Rep.">
        <title>Comparative genomics of chytrid fungi reveal insights into the obligate biotrophic and pathogenic lifestyle of Synchytrium endobioticum.</title>
        <authorList>
            <person name="van de Vossenberg B.T.L.H."/>
            <person name="Warris S."/>
            <person name="Nguyen H.D.T."/>
            <person name="van Gent-Pelzer M.P.E."/>
            <person name="Joly D.L."/>
            <person name="van de Geest H.C."/>
            <person name="Bonants P.J.M."/>
            <person name="Smith D.S."/>
            <person name="Levesque C.A."/>
            <person name="van der Lee T.A.J."/>
        </authorList>
    </citation>
    <scope>NUCLEOTIDE SEQUENCE [LARGE SCALE GENOMIC DNA]</scope>
    <source>
        <strain evidence="2 3">CBS 675.73</strain>
    </source>
</reference>
<evidence type="ECO:0000256" key="1">
    <source>
        <dbReference type="SAM" id="MobiDB-lite"/>
    </source>
</evidence>
<feature type="compositionally biased region" description="Polar residues" evidence="1">
    <location>
        <begin position="9"/>
        <end position="20"/>
    </location>
</feature>
<keyword evidence="3" id="KW-1185">Reference proteome</keyword>